<dbReference type="EMBL" id="CALYLK010000001">
    <property type="protein sequence ID" value="CAH8188680.1"/>
    <property type="molecule type" value="Genomic_DNA"/>
</dbReference>
<dbReference type="Proteomes" id="UP001152658">
    <property type="component" value="Unassembled WGS sequence"/>
</dbReference>
<accession>A0ABN8TKV6</accession>
<name>A0ABN8TKV6_9VIBR</name>
<reference evidence="1" key="1">
    <citation type="submission" date="2022-06" db="EMBL/GenBank/DDBJ databases">
        <authorList>
            <person name="Goudenege D."/>
            <person name="Le Roux F."/>
        </authorList>
    </citation>
    <scope>NUCLEOTIDE SEQUENCE</scope>
    <source>
        <strain evidence="1">12-063</strain>
    </source>
</reference>
<protein>
    <submittedName>
        <fullName evidence="1">Uncharacterized protein</fullName>
    </submittedName>
</protein>
<evidence type="ECO:0000313" key="1">
    <source>
        <dbReference type="EMBL" id="CAH8188680.1"/>
    </source>
</evidence>
<gene>
    <name evidence="1" type="ORF">VAE063_1000065</name>
</gene>
<keyword evidence="2" id="KW-1185">Reference proteome</keyword>
<proteinExistence type="predicted"/>
<comment type="caution">
    <text evidence="1">The sequence shown here is derived from an EMBL/GenBank/DDBJ whole genome shotgun (WGS) entry which is preliminary data.</text>
</comment>
<sequence length="170" mass="19481">MLFWFIGVLNHAYNKQFKWILNAWQFYYASGKVLYDAMQWLGQCVVHHLIGRYTLLYSTSEGYHPIWCYLYCESVVKFWPISVVLISVFSFDSLANDVLDTTPLYPDEKGCASIVCKNVIEPQSVDKADDFPERAGNETLSFIGSFLFAIGEWGLAENLQEEEFSGTAKN</sequence>
<evidence type="ECO:0000313" key="2">
    <source>
        <dbReference type="Proteomes" id="UP001152658"/>
    </source>
</evidence>
<organism evidence="1 2">
    <name type="scientific">Vibrio aestuarianus</name>
    <dbReference type="NCBI Taxonomy" id="28171"/>
    <lineage>
        <taxon>Bacteria</taxon>
        <taxon>Pseudomonadati</taxon>
        <taxon>Pseudomonadota</taxon>
        <taxon>Gammaproteobacteria</taxon>
        <taxon>Vibrionales</taxon>
        <taxon>Vibrionaceae</taxon>
        <taxon>Vibrio</taxon>
    </lineage>
</organism>